<keyword evidence="1 2" id="KW-0732">Signal</keyword>
<dbReference type="InterPro" id="IPR031989">
    <property type="entry name" value="DUF5067"/>
</dbReference>
<evidence type="ECO:0000256" key="2">
    <source>
        <dbReference type="SAM" id="SignalP"/>
    </source>
</evidence>
<proteinExistence type="predicted"/>
<accession>A0A242CEV2</accession>
<evidence type="ECO:0000259" key="3">
    <source>
        <dbReference type="Pfam" id="PF16729"/>
    </source>
</evidence>
<dbReference type="RefSeq" id="WP_086330655.1">
    <property type="nucleotide sequence ID" value="NZ_NGLE02000001.1"/>
</dbReference>
<dbReference type="Gene3D" id="2.60.40.1240">
    <property type="match status" value="1"/>
</dbReference>
<dbReference type="PROSITE" id="PS51257">
    <property type="entry name" value="PROKAR_LIPOPROTEIN"/>
    <property type="match status" value="1"/>
</dbReference>
<reference evidence="5" key="1">
    <citation type="submission" date="2017-05" db="EMBL/GenBank/DDBJ databases">
        <title>The Genome Sequence of Enterococcus sp. 4G2_DIV0659.</title>
        <authorList>
            <consortium name="The Broad Institute Genomics Platform"/>
            <consortium name="The Broad Institute Genomic Center for Infectious Diseases"/>
            <person name="Earl A."/>
            <person name="Manson A."/>
            <person name="Schwartman J."/>
            <person name="Gilmore M."/>
            <person name="Abouelleil A."/>
            <person name="Cao P."/>
            <person name="Chapman S."/>
            <person name="Cusick C."/>
            <person name="Shea T."/>
            <person name="Young S."/>
            <person name="Neafsey D."/>
            <person name="Nusbaum C."/>
            <person name="Birren B."/>
        </authorList>
    </citation>
    <scope>NUCLEOTIDE SEQUENCE [LARGE SCALE GENOMIC DNA]</scope>
    <source>
        <strain evidence="5">4G2_DIV0659</strain>
    </source>
</reference>
<evidence type="ECO:0000313" key="5">
    <source>
        <dbReference type="EMBL" id="OTO08741.1"/>
    </source>
</evidence>
<evidence type="ECO:0000313" key="6">
    <source>
        <dbReference type="Proteomes" id="UP000195139"/>
    </source>
</evidence>
<reference evidence="4 6" key="2">
    <citation type="submission" date="2018-07" db="EMBL/GenBank/DDBJ databases">
        <title>The Genome Sequence of Enterococcus sp. DIV0659b.</title>
        <authorList>
            <consortium name="The Broad Institute Genomics Platform"/>
            <consortium name="The Broad Institute Genomic Center for Infectious Diseases"/>
            <person name="Earl A."/>
            <person name="Manson A."/>
            <person name="Schwartman J."/>
            <person name="Gilmore M."/>
            <person name="Abouelleil A."/>
            <person name="Cao P."/>
            <person name="Chapman S."/>
            <person name="Cusick C."/>
            <person name="Shea T."/>
            <person name="Young S."/>
            <person name="Neafsey D."/>
            <person name="Nusbaum C."/>
            <person name="Birren B."/>
        </authorList>
    </citation>
    <scope>NUCLEOTIDE SEQUENCE [LARGE SCALE GENOMIC DNA]</scope>
    <source>
        <strain evidence="4 6">4G2_DIV0659</strain>
    </source>
</reference>
<dbReference type="InterPro" id="IPR029050">
    <property type="entry name" value="Immunoprotect_excell_Ig-like"/>
</dbReference>
<gene>
    <name evidence="5" type="ORF">A5880_001741</name>
    <name evidence="4" type="ORF">A5880_001824</name>
</gene>
<dbReference type="STRING" id="1834181.A5880_001741"/>
<organism evidence="5">
    <name type="scientific">Candidatus Enterococcus mansonii</name>
    <dbReference type="NCBI Taxonomy" id="1834181"/>
    <lineage>
        <taxon>Bacteria</taxon>
        <taxon>Bacillati</taxon>
        <taxon>Bacillota</taxon>
        <taxon>Bacilli</taxon>
        <taxon>Lactobacillales</taxon>
        <taxon>Enterococcaceae</taxon>
        <taxon>Enterococcus</taxon>
    </lineage>
</organism>
<sequence length="313" mass="35969">MRRKFVLLSLLSVLFLVGCQADSLEKKVSKFSSNGSDYTIQLPSNWKKDSQETAINKSAILSSKDTKSNSGMYIISEKKEKLNEQELAKYARDYLEKYYVLTGAKANKLVAKGNLVINYTIAARYEEKEAWLDVYYLSTENSIVSIFFYSPMDNSYDKRKTTFDNSVKSLEEKVTNEVTEESSEELNNRIQNKDFSLQISTYVVKELQGEKLMAVRYLFTNKEESLTSPVEKWDKYVKVYQGDKELARQEKPVLSDNTLDYLSQNNSKQIKKDEAIESVAVYGLNENSGEDVSIKFDDVEFKNKQPLTLNVNK</sequence>
<dbReference type="EMBL" id="NGLE01000002">
    <property type="protein sequence ID" value="OTO08741.1"/>
    <property type="molecule type" value="Genomic_DNA"/>
</dbReference>
<feature type="signal peptide" evidence="2">
    <location>
        <begin position="1"/>
        <end position="21"/>
    </location>
</feature>
<dbReference type="Proteomes" id="UP000195139">
    <property type="component" value="Unassembled WGS sequence"/>
</dbReference>
<dbReference type="EMBL" id="NGLE02000001">
    <property type="protein sequence ID" value="MEI5994266.1"/>
    <property type="molecule type" value="Genomic_DNA"/>
</dbReference>
<dbReference type="Pfam" id="PF16729">
    <property type="entry name" value="DUF5067"/>
    <property type="match status" value="1"/>
</dbReference>
<dbReference type="AlphaFoldDB" id="A0A242CEV2"/>
<feature type="chain" id="PRO_5012964198" description="DUF5067 domain-containing protein" evidence="2">
    <location>
        <begin position="22"/>
        <end position="313"/>
    </location>
</feature>
<name>A0A242CEV2_9ENTE</name>
<evidence type="ECO:0000313" key="4">
    <source>
        <dbReference type="EMBL" id="MEI5994266.1"/>
    </source>
</evidence>
<feature type="domain" description="DUF5067" evidence="3">
    <location>
        <begin position="173"/>
        <end position="297"/>
    </location>
</feature>
<comment type="caution">
    <text evidence="5">The sequence shown here is derived from an EMBL/GenBank/DDBJ whole genome shotgun (WGS) entry which is preliminary data.</text>
</comment>
<protein>
    <recommendedName>
        <fullName evidence="3">DUF5067 domain-containing protein</fullName>
    </recommendedName>
</protein>
<keyword evidence="6" id="KW-1185">Reference proteome</keyword>
<evidence type="ECO:0000256" key="1">
    <source>
        <dbReference type="ARBA" id="ARBA00022729"/>
    </source>
</evidence>
<dbReference type="OrthoDB" id="2181477at2"/>